<evidence type="ECO:0000313" key="1">
    <source>
        <dbReference type="EMBL" id="PKI66871.1"/>
    </source>
</evidence>
<gene>
    <name evidence="1" type="ORF">CRG98_012737</name>
</gene>
<reference evidence="1 2" key="1">
    <citation type="submission" date="2017-11" db="EMBL/GenBank/DDBJ databases">
        <title>De-novo sequencing of pomegranate (Punica granatum L.) genome.</title>
        <authorList>
            <person name="Akparov Z."/>
            <person name="Amiraslanov A."/>
            <person name="Hajiyeva S."/>
            <person name="Abbasov M."/>
            <person name="Kaur K."/>
            <person name="Hamwieh A."/>
            <person name="Solovyev V."/>
            <person name="Salamov A."/>
            <person name="Braich B."/>
            <person name="Kosarev P."/>
            <person name="Mahmoud A."/>
            <person name="Hajiyev E."/>
            <person name="Babayeva S."/>
            <person name="Izzatullayeva V."/>
            <person name="Mammadov A."/>
            <person name="Mammadov A."/>
            <person name="Sharifova S."/>
            <person name="Ojaghi J."/>
            <person name="Eynullazada K."/>
            <person name="Bayramov B."/>
            <person name="Abdulazimova A."/>
            <person name="Shahmuradov I."/>
        </authorList>
    </citation>
    <scope>NUCLEOTIDE SEQUENCE [LARGE SCALE GENOMIC DNA]</scope>
    <source>
        <strain evidence="2">cv. AG2017</strain>
        <tissue evidence="1">Leaf</tissue>
    </source>
</reference>
<accession>A0A2I0KED6</accession>
<dbReference type="AlphaFoldDB" id="A0A2I0KED6"/>
<feature type="non-terminal residue" evidence="1">
    <location>
        <position position="203"/>
    </location>
</feature>
<protein>
    <submittedName>
        <fullName evidence="1">Uncharacterized protein</fullName>
    </submittedName>
</protein>
<keyword evidence="2" id="KW-1185">Reference proteome</keyword>
<evidence type="ECO:0000313" key="2">
    <source>
        <dbReference type="Proteomes" id="UP000233551"/>
    </source>
</evidence>
<dbReference type="Proteomes" id="UP000233551">
    <property type="component" value="Unassembled WGS sequence"/>
</dbReference>
<name>A0A2I0KED6_PUNGR</name>
<organism evidence="1 2">
    <name type="scientific">Punica granatum</name>
    <name type="common">Pomegranate</name>
    <dbReference type="NCBI Taxonomy" id="22663"/>
    <lineage>
        <taxon>Eukaryota</taxon>
        <taxon>Viridiplantae</taxon>
        <taxon>Streptophyta</taxon>
        <taxon>Embryophyta</taxon>
        <taxon>Tracheophyta</taxon>
        <taxon>Spermatophyta</taxon>
        <taxon>Magnoliopsida</taxon>
        <taxon>eudicotyledons</taxon>
        <taxon>Gunneridae</taxon>
        <taxon>Pentapetalae</taxon>
        <taxon>rosids</taxon>
        <taxon>malvids</taxon>
        <taxon>Myrtales</taxon>
        <taxon>Lythraceae</taxon>
        <taxon>Punica</taxon>
    </lineage>
</organism>
<sequence length="203" mass="22804">MKSGAHVHASQPHRSLSIFILTDSQLLTCLSYRSLVLLYRAILLCSSCALSLSLSPLPSLFWLNPPFMVDDTNVIAAPKAACIPNICEVFSFLSTKPKSKPDNKILSSDEYSKRKLSWKQQPEAVTVVTTDDVTSCSSLKVESEGIQEFYSTNQEEDNSNMNGFHNFGFNINNDFHREGHSPHGMFFRDRSRRATDSFSHFTS</sequence>
<dbReference type="EMBL" id="PGOL01000656">
    <property type="protein sequence ID" value="PKI66871.1"/>
    <property type="molecule type" value="Genomic_DNA"/>
</dbReference>
<comment type="caution">
    <text evidence="1">The sequence shown here is derived from an EMBL/GenBank/DDBJ whole genome shotgun (WGS) entry which is preliminary data.</text>
</comment>
<proteinExistence type="predicted"/>